<evidence type="ECO:0000256" key="1">
    <source>
        <dbReference type="ARBA" id="ARBA00008307"/>
    </source>
</evidence>
<comment type="similarity">
    <text evidence="1">Belongs to the mab-21 family.</text>
</comment>
<keyword evidence="4" id="KW-1185">Reference proteome</keyword>
<sequence>MSESQKKEQTYSKAEQVYKSWHASSRFAAAIEDCAAKYARQPHQLEDAKKLTRRMIDKIVEELEAHSIFVTPEYTGSAYEGLKVNISSRKEANLEMDVMLVWELKDIDLTIMPTFLPNHVHVILNSNVNVKPSYIERILVKNRSSSRYVSYLFPSVMVNDFMENIKFCLAKMEKKNWNTTNIKSHGPAIQVDVNILYHRKMTFSVDIVPTLKLTTGEYYVHKTVNVSQQRLIEQNIRHLVWRRSFSIQEKTAIMNFGTENHNHKKLLRVLKSFRNQNRYLDPLMTYHLKNVLLNVCHRVPNVALWSDQYVGFREGLSLRHIESDQAIIAERHRDRL</sequence>
<reference evidence="4" key="1">
    <citation type="submission" date="2012-12" db="EMBL/GenBank/DDBJ databases">
        <authorList>
            <person name="Hellsten U."/>
            <person name="Grimwood J."/>
            <person name="Chapman J.A."/>
            <person name="Shapiro H."/>
            <person name="Aerts A."/>
            <person name="Otillar R.P."/>
            <person name="Terry A.Y."/>
            <person name="Boore J.L."/>
            <person name="Simakov O."/>
            <person name="Marletaz F."/>
            <person name="Cho S.-J."/>
            <person name="Edsinger-Gonzales E."/>
            <person name="Havlak P."/>
            <person name="Kuo D.-H."/>
            <person name="Larsson T."/>
            <person name="Lv J."/>
            <person name="Arendt D."/>
            <person name="Savage R."/>
            <person name="Osoegawa K."/>
            <person name="de Jong P."/>
            <person name="Lindberg D.R."/>
            <person name="Seaver E.C."/>
            <person name="Weisblat D.A."/>
            <person name="Putnam N.H."/>
            <person name="Grigoriev I.V."/>
            <person name="Rokhsar D.S."/>
        </authorList>
    </citation>
    <scope>NUCLEOTIDE SEQUENCE</scope>
</reference>
<dbReference type="PANTHER" id="PTHR10656:SF42">
    <property type="entry name" value="CYCLIC GMP-AMP SYNTHASE-LIKE PROTEIN-RELATED"/>
    <property type="match status" value="1"/>
</dbReference>
<dbReference type="SMART" id="SM01265">
    <property type="entry name" value="Mab-21"/>
    <property type="match status" value="1"/>
</dbReference>
<evidence type="ECO:0000313" key="3">
    <source>
        <dbReference type="EnsemblMetazoa" id="HelroP159899"/>
    </source>
</evidence>
<reference evidence="2 4" key="2">
    <citation type="journal article" date="2013" name="Nature">
        <title>Insights into bilaterian evolution from three spiralian genomes.</title>
        <authorList>
            <person name="Simakov O."/>
            <person name="Marletaz F."/>
            <person name="Cho S.J."/>
            <person name="Edsinger-Gonzales E."/>
            <person name="Havlak P."/>
            <person name="Hellsten U."/>
            <person name="Kuo D.H."/>
            <person name="Larsson T."/>
            <person name="Lv J."/>
            <person name="Arendt D."/>
            <person name="Savage R."/>
            <person name="Osoegawa K."/>
            <person name="de Jong P."/>
            <person name="Grimwood J."/>
            <person name="Chapman J.A."/>
            <person name="Shapiro H."/>
            <person name="Aerts A."/>
            <person name="Otillar R.P."/>
            <person name="Terry A.Y."/>
            <person name="Boore J.L."/>
            <person name="Grigoriev I.V."/>
            <person name="Lindberg D.R."/>
            <person name="Seaver E.C."/>
            <person name="Weisblat D.A."/>
            <person name="Putnam N.H."/>
            <person name="Rokhsar D.S."/>
        </authorList>
    </citation>
    <scope>NUCLEOTIDE SEQUENCE</scope>
</reference>
<proteinExistence type="inferred from homology"/>
<dbReference type="InParanoid" id="T1EPI8"/>
<protein>
    <submittedName>
        <fullName evidence="2 3">Uncharacterized protein</fullName>
    </submittedName>
</protein>
<gene>
    <name evidence="3" type="primary">20198488</name>
    <name evidence="2" type="ORF">HELRODRAFT_159899</name>
</gene>
<reference evidence="3" key="3">
    <citation type="submission" date="2015-06" db="UniProtKB">
        <authorList>
            <consortium name="EnsemblMetazoa"/>
        </authorList>
    </citation>
    <scope>IDENTIFICATION</scope>
</reference>
<dbReference type="AlphaFoldDB" id="T1EPI8"/>
<dbReference type="Gene3D" id="1.10.1410.40">
    <property type="match status" value="1"/>
</dbReference>
<dbReference type="KEGG" id="hro:HELRODRAFT_159899"/>
<dbReference type="InterPro" id="IPR024810">
    <property type="entry name" value="MAB21L/cGLR"/>
</dbReference>
<dbReference type="OrthoDB" id="6054650at2759"/>
<dbReference type="PANTHER" id="PTHR10656">
    <property type="entry name" value="CELL FATE DETERMINING PROTEIN MAB21-RELATED"/>
    <property type="match status" value="1"/>
</dbReference>
<dbReference type="HOGENOM" id="CLU_044907_0_0_1"/>
<dbReference type="CTD" id="20198488"/>
<name>T1EPI8_HELRO</name>
<organism evidence="3 4">
    <name type="scientific">Helobdella robusta</name>
    <name type="common">Californian leech</name>
    <dbReference type="NCBI Taxonomy" id="6412"/>
    <lineage>
        <taxon>Eukaryota</taxon>
        <taxon>Metazoa</taxon>
        <taxon>Spiralia</taxon>
        <taxon>Lophotrochozoa</taxon>
        <taxon>Annelida</taxon>
        <taxon>Clitellata</taxon>
        <taxon>Hirudinea</taxon>
        <taxon>Rhynchobdellida</taxon>
        <taxon>Glossiphoniidae</taxon>
        <taxon>Helobdella</taxon>
    </lineage>
</organism>
<dbReference type="EnsemblMetazoa" id="HelroT159899">
    <property type="protein sequence ID" value="HelroP159899"/>
    <property type="gene ID" value="HelroG159899"/>
</dbReference>
<accession>T1EPI8</accession>
<dbReference type="RefSeq" id="XP_009015191.1">
    <property type="nucleotide sequence ID" value="XM_009016943.1"/>
</dbReference>
<dbReference type="EMBL" id="AMQM01000408">
    <property type="status" value="NOT_ANNOTATED_CDS"/>
    <property type="molecule type" value="Genomic_DNA"/>
</dbReference>
<evidence type="ECO:0000313" key="4">
    <source>
        <dbReference type="Proteomes" id="UP000015101"/>
    </source>
</evidence>
<dbReference type="GeneID" id="20198488"/>
<evidence type="ECO:0000313" key="2">
    <source>
        <dbReference type="EMBL" id="ESO05823.1"/>
    </source>
</evidence>
<dbReference type="Proteomes" id="UP000015101">
    <property type="component" value="Unassembled WGS sequence"/>
</dbReference>
<dbReference type="Gene3D" id="3.30.460.90">
    <property type="match status" value="1"/>
</dbReference>
<dbReference type="STRING" id="6412.T1EPI8"/>
<dbReference type="EMBL" id="KB096324">
    <property type="protein sequence ID" value="ESO05823.1"/>
    <property type="molecule type" value="Genomic_DNA"/>
</dbReference>